<feature type="repeat" description="PPR" evidence="2">
    <location>
        <begin position="355"/>
        <end position="389"/>
    </location>
</feature>
<dbReference type="OMA" id="IQHAMRV"/>
<dbReference type="HOGENOM" id="CLU_002706_15_10_1"/>
<dbReference type="Pfam" id="PF01535">
    <property type="entry name" value="PPR"/>
    <property type="match status" value="4"/>
</dbReference>
<feature type="repeat" description="PPR" evidence="2">
    <location>
        <begin position="253"/>
        <end position="287"/>
    </location>
</feature>
<dbReference type="PANTHER" id="PTHR24015:SF548">
    <property type="entry name" value="OS08G0340900 PROTEIN"/>
    <property type="match status" value="1"/>
</dbReference>
<name>D8RJI0_SELML</name>
<dbReference type="STRING" id="88036.D8RJI0"/>
<accession>D8RJI0</accession>
<feature type="repeat" description="PPR" evidence="2">
    <location>
        <begin position="15"/>
        <end position="45"/>
    </location>
</feature>
<dbReference type="PANTHER" id="PTHR24015">
    <property type="entry name" value="OS07G0578800 PROTEIN-RELATED"/>
    <property type="match status" value="1"/>
</dbReference>
<reference evidence="3 4" key="1">
    <citation type="journal article" date="2011" name="Science">
        <title>The Selaginella genome identifies genetic changes associated with the evolution of vascular plants.</title>
        <authorList>
            <person name="Banks J.A."/>
            <person name="Nishiyama T."/>
            <person name="Hasebe M."/>
            <person name="Bowman J.L."/>
            <person name="Gribskov M."/>
            <person name="dePamphilis C."/>
            <person name="Albert V.A."/>
            <person name="Aono N."/>
            <person name="Aoyama T."/>
            <person name="Ambrose B.A."/>
            <person name="Ashton N.W."/>
            <person name="Axtell M.J."/>
            <person name="Barker E."/>
            <person name="Barker M.S."/>
            <person name="Bennetzen J.L."/>
            <person name="Bonawitz N.D."/>
            <person name="Chapple C."/>
            <person name="Cheng C."/>
            <person name="Correa L.G."/>
            <person name="Dacre M."/>
            <person name="DeBarry J."/>
            <person name="Dreyer I."/>
            <person name="Elias M."/>
            <person name="Engstrom E.M."/>
            <person name="Estelle M."/>
            <person name="Feng L."/>
            <person name="Finet C."/>
            <person name="Floyd S.K."/>
            <person name="Frommer W.B."/>
            <person name="Fujita T."/>
            <person name="Gramzow L."/>
            <person name="Gutensohn M."/>
            <person name="Harholt J."/>
            <person name="Hattori M."/>
            <person name="Heyl A."/>
            <person name="Hirai T."/>
            <person name="Hiwatashi Y."/>
            <person name="Ishikawa M."/>
            <person name="Iwata M."/>
            <person name="Karol K.G."/>
            <person name="Koehler B."/>
            <person name="Kolukisaoglu U."/>
            <person name="Kubo M."/>
            <person name="Kurata T."/>
            <person name="Lalonde S."/>
            <person name="Li K."/>
            <person name="Li Y."/>
            <person name="Litt A."/>
            <person name="Lyons E."/>
            <person name="Manning G."/>
            <person name="Maruyama T."/>
            <person name="Michael T.P."/>
            <person name="Mikami K."/>
            <person name="Miyazaki S."/>
            <person name="Morinaga S."/>
            <person name="Murata T."/>
            <person name="Mueller-Roeber B."/>
            <person name="Nelson D.R."/>
            <person name="Obara M."/>
            <person name="Oguri Y."/>
            <person name="Olmstead R.G."/>
            <person name="Onodera N."/>
            <person name="Petersen B.L."/>
            <person name="Pils B."/>
            <person name="Prigge M."/>
            <person name="Rensing S.A."/>
            <person name="Riano-Pachon D.M."/>
            <person name="Roberts A.W."/>
            <person name="Sato Y."/>
            <person name="Scheller H.V."/>
            <person name="Schulz B."/>
            <person name="Schulz C."/>
            <person name="Shakirov E.V."/>
            <person name="Shibagaki N."/>
            <person name="Shinohara N."/>
            <person name="Shippen D.E."/>
            <person name="Soerensen I."/>
            <person name="Sotooka R."/>
            <person name="Sugimoto N."/>
            <person name="Sugita M."/>
            <person name="Sumikawa N."/>
            <person name="Tanurdzic M."/>
            <person name="Theissen G."/>
            <person name="Ulvskov P."/>
            <person name="Wakazuki S."/>
            <person name="Weng J.K."/>
            <person name="Willats W.W."/>
            <person name="Wipf D."/>
            <person name="Wolf P.G."/>
            <person name="Yang L."/>
            <person name="Zimmer A.D."/>
            <person name="Zhu Q."/>
            <person name="Mitros T."/>
            <person name="Hellsten U."/>
            <person name="Loque D."/>
            <person name="Otillar R."/>
            <person name="Salamov A."/>
            <person name="Schmutz J."/>
            <person name="Shapiro H."/>
            <person name="Lindquist E."/>
            <person name="Lucas S."/>
            <person name="Rokhsar D."/>
            <person name="Grigoriev I.V."/>
        </authorList>
    </citation>
    <scope>NUCLEOTIDE SEQUENCE [LARGE SCALE GENOMIC DNA]</scope>
</reference>
<dbReference type="GO" id="GO:0003723">
    <property type="term" value="F:RNA binding"/>
    <property type="evidence" value="ECO:0007669"/>
    <property type="project" value="InterPro"/>
</dbReference>
<dbReference type="eggNOG" id="KOG4197">
    <property type="taxonomic scope" value="Eukaryota"/>
</dbReference>
<dbReference type="InParanoid" id="D8RJI0"/>
<feature type="non-terminal residue" evidence="3">
    <location>
        <position position="604"/>
    </location>
</feature>
<evidence type="ECO:0000313" key="3">
    <source>
        <dbReference type="EMBL" id="EFJ27909.1"/>
    </source>
</evidence>
<proteinExistence type="predicted"/>
<dbReference type="PROSITE" id="PS51375">
    <property type="entry name" value="PPR"/>
    <property type="match status" value="6"/>
</dbReference>
<organism evidence="4">
    <name type="scientific">Selaginella moellendorffii</name>
    <name type="common">Spikemoss</name>
    <dbReference type="NCBI Taxonomy" id="88036"/>
    <lineage>
        <taxon>Eukaryota</taxon>
        <taxon>Viridiplantae</taxon>
        <taxon>Streptophyta</taxon>
        <taxon>Embryophyta</taxon>
        <taxon>Tracheophyta</taxon>
        <taxon>Lycopodiopsida</taxon>
        <taxon>Selaginellales</taxon>
        <taxon>Selaginellaceae</taxon>
        <taxon>Selaginella</taxon>
    </lineage>
</organism>
<evidence type="ECO:0000313" key="4">
    <source>
        <dbReference type="Proteomes" id="UP000001514"/>
    </source>
</evidence>
<dbReference type="Proteomes" id="UP000001514">
    <property type="component" value="Unassembled WGS sequence"/>
</dbReference>
<keyword evidence="1" id="KW-0677">Repeat</keyword>
<evidence type="ECO:0000256" key="1">
    <source>
        <dbReference type="ARBA" id="ARBA00022737"/>
    </source>
</evidence>
<dbReference type="InterPro" id="IPR002885">
    <property type="entry name" value="PPR_rpt"/>
</dbReference>
<dbReference type="KEGG" id="smo:SELMODRAFT_61689"/>
<dbReference type="FunFam" id="1.25.40.10:FF:000285">
    <property type="entry name" value="Pentatricopeptide repeat-containing protein, chloroplastic"/>
    <property type="match status" value="1"/>
</dbReference>
<feature type="repeat" description="PPR" evidence="2">
    <location>
        <begin position="456"/>
        <end position="490"/>
    </location>
</feature>
<dbReference type="InterPro" id="IPR011990">
    <property type="entry name" value="TPR-like_helical_dom_sf"/>
</dbReference>
<dbReference type="Pfam" id="PF13041">
    <property type="entry name" value="PPR_2"/>
    <property type="match status" value="3"/>
</dbReference>
<dbReference type="Pfam" id="PF13812">
    <property type="entry name" value="PPR_3"/>
    <property type="match status" value="1"/>
</dbReference>
<dbReference type="AlphaFoldDB" id="D8RJI0"/>
<gene>
    <name evidence="3" type="ORF">SELMODRAFT_61689</name>
</gene>
<dbReference type="NCBIfam" id="TIGR00756">
    <property type="entry name" value="PPR"/>
    <property type="match status" value="2"/>
</dbReference>
<evidence type="ECO:0000256" key="2">
    <source>
        <dbReference type="PROSITE-ProRule" id="PRU00708"/>
    </source>
</evidence>
<dbReference type="GO" id="GO:0048731">
    <property type="term" value="P:system development"/>
    <property type="evidence" value="ECO:0007669"/>
    <property type="project" value="UniProtKB-ARBA"/>
</dbReference>
<evidence type="ECO:0008006" key="5">
    <source>
        <dbReference type="Google" id="ProtNLM"/>
    </source>
</evidence>
<protein>
    <recommendedName>
        <fullName evidence="5">Pentacotripeptide-repeat region of PRORP domain-containing protein</fullName>
    </recommendedName>
</protein>
<dbReference type="Gramene" id="EFJ27909">
    <property type="protein sequence ID" value="EFJ27909"/>
    <property type="gene ID" value="SELMODRAFT_61689"/>
</dbReference>
<feature type="repeat" description="PPR" evidence="2">
    <location>
        <begin position="150"/>
        <end position="185"/>
    </location>
</feature>
<sequence>RAAHRELQRLGIDQDTYLGNLLVQMYGKCGYVEEAMAVFQRIKDRNVFSWTILMDACTENGLSELTLELFRRMLLEGIRPDRVAYLGVLKACSELRYLEEGRQVENLLVSGSCFPSSLDAAVLTSLLNLYASCGSLENARRVFESFHEKDLVCWNSMLAAYAKHEKTGRQTLEFFQKMLLEGVAANVVSFTCVVGACSRPELSEQGTVIHEQITCSGLVADSFLAAALVNMYSKCGRLGSAWELFQRVDVKMSLVSWNSILAAHAQRADLTKVLEIFGMLQLEGLKPSGVTLISVLGGCCSTQALRIVEHIYERVAQEGEISHDLFLGTALMTSLCDCGKLADAESLFYRLNRWNAASWNTMIAGYVQHGFDLQALHLLYEMDLEGIKPNVVTFLGIVDACSSLAVLGNAKAVHERISASKVGLDTVLGTAIVSMYANCDSLEDSRRVFESLDLRDTVSWNAVIAAYAEQGHAYQVLESFRCMIHQGLKPDNDTFIFVLHACSHAGSVEQACDLFNSITRDHNLLPAIQHYVCVIDLLGRAGWLENAHELINRMPYQPNSLAWSTLLGACGMYGDTDRGTHAAGQVTTIEQGQHGASYVLLSNI</sequence>
<keyword evidence="4" id="KW-1185">Reference proteome</keyword>
<dbReference type="InterPro" id="IPR046960">
    <property type="entry name" value="PPR_At4g14850-like_plant"/>
</dbReference>
<feature type="non-terminal residue" evidence="3">
    <location>
        <position position="1"/>
    </location>
</feature>
<dbReference type="GO" id="GO:0009451">
    <property type="term" value="P:RNA modification"/>
    <property type="evidence" value="ECO:0000318"/>
    <property type="project" value="GO_Central"/>
</dbReference>
<dbReference type="FunFam" id="1.25.40.10:FF:000158">
    <property type="entry name" value="pentatricopeptide repeat-containing protein At2g33680"/>
    <property type="match status" value="1"/>
</dbReference>
<dbReference type="Gene3D" id="1.25.40.10">
    <property type="entry name" value="Tetratricopeptide repeat domain"/>
    <property type="match status" value="5"/>
</dbReference>
<feature type="repeat" description="PPR" evidence="2">
    <location>
        <begin position="46"/>
        <end position="80"/>
    </location>
</feature>
<dbReference type="EMBL" id="GL377581">
    <property type="protein sequence ID" value="EFJ27909.1"/>
    <property type="molecule type" value="Genomic_DNA"/>
</dbReference>